<dbReference type="InterPro" id="IPR023198">
    <property type="entry name" value="PGP-like_dom2"/>
</dbReference>
<organism evidence="1 2">
    <name type="scientific">Planotetraspora kaengkrachanensis</name>
    <dbReference type="NCBI Taxonomy" id="575193"/>
    <lineage>
        <taxon>Bacteria</taxon>
        <taxon>Bacillati</taxon>
        <taxon>Actinomycetota</taxon>
        <taxon>Actinomycetes</taxon>
        <taxon>Streptosporangiales</taxon>
        <taxon>Streptosporangiaceae</taxon>
        <taxon>Planotetraspora</taxon>
    </lineage>
</organism>
<dbReference type="PANTHER" id="PTHR43481:SF4">
    <property type="entry name" value="GLYCEROL-1-PHOSPHATE PHOSPHOHYDROLASE 1-RELATED"/>
    <property type="match status" value="1"/>
</dbReference>
<dbReference type="SFLD" id="SFLDG01129">
    <property type="entry name" value="C1.5:_HAD__Beta-PGM__Phosphata"/>
    <property type="match status" value="1"/>
</dbReference>
<dbReference type="Pfam" id="PF00702">
    <property type="entry name" value="Hydrolase"/>
    <property type="match status" value="1"/>
</dbReference>
<sequence length="213" mass="22471">MHDPRLQPVPPYSALIFDCDGTLVDSGPAHEKAWRQALADRGVELDPDWYRERTGLSADVLLAELEAATGRAIDHAAVEAAAIDAFGGLVDMVLPNEPVVTVAQENHGRVPLAVASGGSRTAVEVSLRAIGVYPLFDAVVTRDDVSRGKPAPDIYLLAAERLGVHPGECVVYEDTDEGMAAARAAGMRVIDVRPAPATIRSSDAVPDSATSLV</sequence>
<dbReference type="SUPFAM" id="SSF56784">
    <property type="entry name" value="HAD-like"/>
    <property type="match status" value="1"/>
</dbReference>
<evidence type="ECO:0000313" key="2">
    <source>
        <dbReference type="Proteomes" id="UP000630097"/>
    </source>
</evidence>
<dbReference type="InterPro" id="IPR023214">
    <property type="entry name" value="HAD_sf"/>
</dbReference>
<accession>A0A8J3LW04</accession>
<dbReference type="EMBL" id="BONV01000002">
    <property type="protein sequence ID" value="GIG77533.1"/>
    <property type="molecule type" value="Genomic_DNA"/>
</dbReference>
<dbReference type="InterPro" id="IPR051806">
    <property type="entry name" value="HAD-like_SPP"/>
</dbReference>
<dbReference type="PANTHER" id="PTHR43481">
    <property type="entry name" value="FRUCTOSE-1-PHOSPHATE PHOSPHATASE"/>
    <property type="match status" value="1"/>
</dbReference>
<dbReference type="NCBIfam" id="TIGR01509">
    <property type="entry name" value="HAD-SF-IA-v3"/>
    <property type="match status" value="1"/>
</dbReference>
<dbReference type="PRINTS" id="PR00413">
    <property type="entry name" value="HADHALOGNASE"/>
</dbReference>
<proteinExistence type="predicted"/>
<dbReference type="RefSeq" id="WP_203881052.1">
    <property type="nucleotide sequence ID" value="NZ_BAABHH010000002.1"/>
</dbReference>
<dbReference type="GO" id="GO:0050308">
    <property type="term" value="F:sugar-phosphatase activity"/>
    <property type="evidence" value="ECO:0007669"/>
    <property type="project" value="TreeGrafter"/>
</dbReference>
<dbReference type="Gene3D" id="1.10.150.240">
    <property type="entry name" value="Putative phosphatase, domain 2"/>
    <property type="match status" value="1"/>
</dbReference>
<keyword evidence="2" id="KW-1185">Reference proteome</keyword>
<reference evidence="1 2" key="1">
    <citation type="submission" date="2021-01" db="EMBL/GenBank/DDBJ databases">
        <title>Whole genome shotgun sequence of Planotetraspora kaengkrachanensis NBRC 104272.</title>
        <authorList>
            <person name="Komaki H."/>
            <person name="Tamura T."/>
        </authorList>
    </citation>
    <scope>NUCLEOTIDE SEQUENCE [LARGE SCALE GENOMIC DNA]</scope>
    <source>
        <strain evidence="1 2">NBRC 104272</strain>
    </source>
</reference>
<dbReference type="Proteomes" id="UP000630097">
    <property type="component" value="Unassembled WGS sequence"/>
</dbReference>
<dbReference type="SFLD" id="SFLDS00003">
    <property type="entry name" value="Haloacid_Dehalogenase"/>
    <property type="match status" value="1"/>
</dbReference>
<comment type="caution">
    <text evidence="1">The sequence shown here is derived from an EMBL/GenBank/DDBJ whole genome shotgun (WGS) entry which is preliminary data.</text>
</comment>
<dbReference type="InterPro" id="IPR006439">
    <property type="entry name" value="HAD-SF_hydro_IA"/>
</dbReference>
<dbReference type="InterPro" id="IPR036412">
    <property type="entry name" value="HAD-like_sf"/>
</dbReference>
<name>A0A8J3LW04_9ACTN</name>
<dbReference type="SFLD" id="SFLDG01135">
    <property type="entry name" value="C1.5.6:_HAD__Beta-PGM__Phospha"/>
    <property type="match status" value="1"/>
</dbReference>
<evidence type="ECO:0000313" key="1">
    <source>
        <dbReference type="EMBL" id="GIG77533.1"/>
    </source>
</evidence>
<dbReference type="NCBIfam" id="TIGR01549">
    <property type="entry name" value="HAD-SF-IA-v1"/>
    <property type="match status" value="1"/>
</dbReference>
<dbReference type="AlphaFoldDB" id="A0A8J3LW04"/>
<gene>
    <name evidence="1" type="primary">yqaB</name>
    <name evidence="1" type="ORF">Pka01_06600</name>
</gene>
<protein>
    <submittedName>
        <fullName evidence="1">Fructose-1-phosphate/6-phosphogluconate phosphatase</fullName>
    </submittedName>
</protein>
<dbReference type="Gene3D" id="3.40.50.1000">
    <property type="entry name" value="HAD superfamily/HAD-like"/>
    <property type="match status" value="1"/>
</dbReference>